<dbReference type="PIRSF" id="PIRSF000332">
    <property type="entry name" value="FMO"/>
    <property type="match status" value="1"/>
</dbReference>
<dbReference type="Gene3D" id="3.50.50.60">
    <property type="entry name" value="FAD/NAD(P)-binding domain"/>
    <property type="match status" value="3"/>
</dbReference>
<reference evidence="10" key="3">
    <citation type="submission" date="2016-06" db="UniProtKB">
        <authorList>
            <consortium name="WormBaseParasite"/>
        </authorList>
    </citation>
    <scope>IDENTIFICATION</scope>
</reference>
<keyword evidence="7" id="KW-0503">Monooxygenase</keyword>
<comment type="cofactor">
    <cofactor evidence="1 7">
        <name>FAD</name>
        <dbReference type="ChEBI" id="CHEBI:57692"/>
    </cofactor>
</comment>
<dbReference type="FunFam" id="3.50.50.60:FF:000023">
    <property type="entry name" value="Dimethylaniline monooxygenase [N-oxide-forming]"/>
    <property type="match status" value="1"/>
</dbReference>
<keyword evidence="4 7" id="KW-0274">FAD</keyword>
<keyword evidence="3 7" id="KW-0285">Flavoprotein</keyword>
<evidence type="ECO:0000256" key="7">
    <source>
        <dbReference type="RuleBase" id="RU361177"/>
    </source>
</evidence>
<evidence type="ECO:0000256" key="1">
    <source>
        <dbReference type="ARBA" id="ARBA00001974"/>
    </source>
</evidence>
<organism evidence="9 10">
    <name type="scientific">Globodera pallida</name>
    <name type="common">Potato cyst nematode worm</name>
    <name type="synonym">Heterodera pallida</name>
    <dbReference type="NCBI Taxonomy" id="36090"/>
    <lineage>
        <taxon>Eukaryota</taxon>
        <taxon>Metazoa</taxon>
        <taxon>Ecdysozoa</taxon>
        <taxon>Nematoda</taxon>
        <taxon>Chromadorea</taxon>
        <taxon>Rhabditida</taxon>
        <taxon>Tylenchina</taxon>
        <taxon>Tylenchomorpha</taxon>
        <taxon>Tylenchoidea</taxon>
        <taxon>Heteroderidae</taxon>
        <taxon>Heteroderinae</taxon>
        <taxon>Globodera</taxon>
    </lineage>
</organism>
<keyword evidence="9" id="KW-1185">Reference proteome</keyword>
<evidence type="ECO:0000256" key="6">
    <source>
        <dbReference type="ARBA" id="ARBA00023002"/>
    </source>
</evidence>
<evidence type="ECO:0000313" key="9">
    <source>
        <dbReference type="Proteomes" id="UP000050741"/>
    </source>
</evidence>
<evidence type="ECO:0000256" key="5">
    <source>
        <dbReference type="ARBA" id="ARBA00022857"/>
    </source>
</evidence>
<keyword evidence="8" id="KW-0812">Transmembrane</keyword>
<protein>
    <recommendedName>
        <fullName evidence="7">Flavin-containing monooxygenase</fullName>
        <ecNumber evidence="7">1.-.-.-</ecNumber>
    </recommendedName>
</protein>
<dbReference type="GO" id="GO:0050661">
    <property type="term" value="F:NADP binding"/>
    <property type="evidence" value="ECO:0007669"/>
    <property type="project" value="InterPro"/>
</dbReference>
<keyword evidence="8" id="KW-1133">Transmembrane helix</keyword>
<keyword evidence="6 7" id="KW-0560">Oxidoreductase</keyword>
<keyword evidence="5" id="KW-0521">NADP</keyword>
<evidence type="ECO:0000256" key="3">
    <source>
        <dbReference type="ARBA" id="ARBA00022630"/>
    </source>
</evidence>
<name>A0A183C6X5_GLOPA</name>
<dbReference type="GO" id="GO:0050660">
    <property type="term" value="F:flavin adenine dinucleotide binding"/>
    <property type="evidence" value="ECO:0007669"/>
    <property type="project" value="InterPro"/>
</dbReference>
<feature type="transmembrane region" description="Helical" evidence="8">
    <location>
        <begin position="412"/>
        <end position="433"/>
    </location>
</feature>
<dbReference type="EC" id="1.-.-.-" evidence="7"/>
<proteinExistence type="inferred from homology"/>
<dbReference type="InterPro" id="IPR020946">
    <property type="entry name" value="Flavin_mOase-like"/>
</dbReference>
<dbReference type="InterPro" id="IPR000960">
    <property type="entry name" value="Flavin_mOase"/>
</dbReference>
<dbReference type="SUPFAM" id="SSF51905">
    <property type="entry name" value="FAD/NAD(P)-binding domain"/>
    <property type="match status" value="1"/>
</dbReference>
<dbReference type="PRINTS" id="PR00370">
    <property type="entry name" value="FMOXYGENASE"/>
</dbReference>
<evidence type="ECO:0000256" key="8">
    <source>
        <dbReference type="SAM" id="Phobius"/>
    </source>
</evidence>
<dbReference type="WBParaSite" id="GPLIN_000862100">
    <property type="protein sequence ID" value="GPLIN_000862100"/>
    <property type="gene ID" value="GPLIN_000862100"/>
</dbReference>
<dbReference type="Proteomes" id="UP000050741">
    <property type="component" value="Unassembled WGS sequence"/>
</dbReference>
<sequence>MLNSRFAAILRRLPVPDSVMDYFLHKLFETHRLDHEKFGLKPKHGLFSAHLTVNDELPNRLCCGSIRVRPNIRQFTQNGVIFEDGTLLEGVDQVILATGYTFEFPLLEAGRLLPVQENDVSLFLNIFPPALHSHNTLGIIGLIQPLGSIMPIAEMQARLFFSAFTGAIQMPSCTDMEAHAAGVKEAMHAQFVQSRRHTIQVILATGYTFEFPLLEAGKLLPVQENDVSLFLNIFPPALHSHNTLGIIGLIQPLGSIMPIAEMQARLFFSAFTGAIQMPSCTDMEAHAAGVKEAMHAQFVQSRRHTIQVDYIEYMDTLAELIGCVPRLGRYLFNDPALLKALLFGPNLSYAYRLDGPGQWSGARQAILTLRQRVEAGMRGIKLPEDKLLLCPEATKIAGILPKSAKRQLPAELIRAFFAFMFSVLALAFTVWVARF</sequence>
<evidence type="ECO:0000256" key="4">
    <source>
        <dbReference type="ARBA" id="ARBA00022827"/>
    </source>
</evidence>
<evidence type="ECO:0000256" key="2">
    <source>
        <dbReference type="ARBA" id="ARBA00009183"/>
    </source>
</evidence>
<dbReference type="InterPro" id="IPR036188">
    <property type="entry name" value="FAD/NAD-bd_sf"/>
</dbReference>
<dbReference type="Pfam" id="PF00743">
    <property type="entry name" value="FMO-like"/>
    <property type="match status" value="2"/>
</dbReference>
<reference evidence="9" key="2">
    <citation type="submission" date="2014-05" db="EMBL/GenBank/DDBJ databases">
        <title>The genome and life-stage specific transcriptomes of Globodera pallida elucidate key aspects of plant parasitism by a cyst nematode.</title>
        <authorList>
            <person name="Cotton J.A."/>
            <person name="Lilley C.J."/>
            <person name="Jones L.M."/>
            <person name="Kikuchi T."/>
            <person name="Reid A.J."/>
            <person name="Thorpe P."/>
            <person name="Tsai I.J."/>
            <person name="Beasley H."/>
            <person name="Blok V."/>
            <person name="Cock P.J.A."/>
            <person name="Van den Akker S.E."/>
            <person name="Holroyd N."/>
            <person name="Hunt M."/>
            <person name="Mantelin S."/>
            <person name="Naghra H."/>
            <person name="Pain A."/>
            <person name="Palomares-Rius J.E."/>
            <person name="Zarowiecki M."/>
            <person name="Berriman M."/>
            <person name="Jones J.T."/>
            <person name="Urwin P.E."/>
        </authorList>
    </citation>
    <scope>NUCLEOTIDE SEQUENCE [LARGE SCALE GENOMIC DNA]</scope>
    <source>
        <strain evidence="9">Lindley</strain>
    </source>
</reference>
<comment type="similarity">
    <text evidence="2 7">Belongs to the FMO family.</text>
</comment>
<dbReference type="AlphaFoldDB" id="A0A183C6X5"/>
<reference evidence="9" key="1">
    <citation type="submission" date="2013-12" db="EMBL/GenBank/DDBJ databases">
        <authorList>
            <person name="Aslett M."/>
        </authorList>
    </citation>
    <scope>NUCLEOTIDE SEQUENCE [LARGE SCALE GENOMIC DNA]</scope>
    <source>
        <strain evidence="9">Lindley</strain>
    </source>
</reference>
<dbReference type="PANTHER" id="PTHR23023">
    <property type="entry name" value="DIMETHYLANILINE MONOOXYGENASE"/>
    <property type="match status" value="1"/>
</dbReference>
<keyword evidence="8" id="KW-0472">Membrane</keyword>
<accession>A0A183C6X5</accession>
<evidence type="ECO:0000313" key="10">
    <source>
        <dbReference type="WBParaSite" id="GPLIN_000862100"/>
    </source>
</evidence>
<dbReference type="InterPro" id="IPR050346">
    <property type="entry name" value="FMO-like"/>
</dbReference>
<dbReference type="FunFam" id="3.50.50.60:FF:000065">
    <property type="entry name" value="Dimethylaniline monooxygenase [N-oxide-forming]"/>
    <property type="match status" value="1"/>
</dbReference>
<dbReference type="GO" id="GO:0004499">
    <property type="term" value="F:N,N-dimethylaniline monooxygenase activity"/>
    <property type="evidence" value="ECO:0007669"/>
    <property type="project" value="InterPro"/>
</dbReference>